<name>A0A968KTF2_9SPIO</name>
<accession>A0A968KTF2</accession>
<comment type="similarity">
    <text evidence="7">Belongs to the transglycosylase MltG family.</text>
</comment>
<keyword evidence="1 7" id="KW-1003">Cell membrane</keyword>
<keyword evidence="5 7" id="KW-0456">Lyase</keyword>
<dbReference type="EC" id="4.2.2.29" evidence="7"/>
<dbReference type="RefSeq" id="WP_167703754.1">
    <property type="nucleotide sequence ID" value="NZ_CP118168.1"/>
</dbReference>
<evidence type="ECO:0000256" key="6">
    <source>
        <dbReference type="ARBA" id="ARBA00023316"/>
    </source>
</evidence>
<evidence type="ECO:0000256" key="3">
    <source>
        <dbReference type="ARBA" id="ARBA00022989"/>
    </source>
</evidence>
<reference evidence="8" key="1">
    <citation type="submission" date="2020-03" db="EMBL/GenBank/DDBJ databases">
        <title>Spirochaetal bacteria isolated from arthropods constitute a novel genus Entomospira genus novum within the order Spirochaetales.</title>
        <authorList>
            <person name="Grana-Miraglia L."/>
            <person name="Sikutova S."/>
            <person name="Fingerle V."/>
            <person name="Sing A."/>
            <person name="Castillo-Ramirez S."/>
            <person name="Margos G."/>
            <person name="Rudolf I."/>
        </authorList>
    </citation>
    <scope>NUCLEOTIDE SEQUENCE</scope>
    <source>
        <strain evidence="8">BR208</strain>
    </source>
</reference>
<dbReference type="GO" id="GO:0071555">
    <property type="term" value="P:cell wall organization"/>
    <property type="evidence" value="ECO:0007669"/>
    <property type="project" value="UniProtKB-KW"/>
</dbReference>
<comment type="function">
    <text evidence="7">Functions as a peptidoglycan terminase that cleaves nascent peptidoglycan strands endolytically to terminate their elongation.</text>
</comment>
<comment type="subcellular location">
    <subcellularLocation>
        <location evidence="7">Cell membrane</location>
        <topology evidence="7">Single-pass membrane protein</topology>
    </subcellularLocation>
</comment>
<comment type="caution">
    <text evidence="8">The sequence shown here is derived from an EMBL/GenBank/DDBJ whole genome shotgun (WGS) entry which is preliminary data.</text>
</comment>
<dbReference type="Proteomes" id="UP000752013">
    <property type="component" value="Unassembled WGS sequence"/>
</dbReference>
<dbReference type="GO" id="GO:0008932">
    <property type="term" value="F:lytic endotransglycosylase activity"/>
    <property type="evidence" value="ECO:0007669"/>
    <property type="project" value="UniProtKB-UniRule"/>
</dbReference>
<feature type="transmembrane region" description="Helical" evidence="7">
    <location>
        <begin position="12"/>
        <end position="31"/>
    </location>
</feature>
<sequence length="355" mass="40249">MSQSSLPHKIITALLSILLVVLMIVASYLFIANSPTTQQDEAQTIAFEIADGLPLTRIFHNLEEESIIRNAFFLQLYHKFFAPTITIKAGTYHIPTGMTAIKILQYLSRKHPEYSYTLQSITIPEGLSLRETAMIWEESGLIAAQDFLDAAMDPALLTVFQIPSESFEGWLFPETYFVPPTITAHQAVEMMANHFFRVLTEIYPGWQGLKESDLVDTIILASIVQKEHKIAEDAALMASVFKNRLAIGMRLETDATIMYAKKERQAKDHVQRILFSDLQIDDPYNTYKHAGLPPTPIGLSGKTALTAAFYPATTDYLFFVLIPESKGKHHFSRSFEEHVHHANIYRKWLNQKNIS</sequence>
<dbReference type="CDD" id="cd08010">
    <property type="entry name" value="MltG_like"/>
    <property type="match status" value="1"/>
</dbReference>
<dbReference type="GO" id="GO:0009252">
    <property type="term" value="P:peptidoglycan biosynthetic process"/>
    <property type="evidence" value="ECO:0007669"/>
    <property type="project" value="UniProtKB-UniRule"/>
</dbReference>
<keyword evidence="4 7" id="KW-0472">Membrane</keyword>
<dbReference type="PANTHER" id="PTHR30518:SF2">
    <property type="entry name" value="ENDOLYTIC MUREIN TRANSGLYCOSYLASE"/>
    <property type="match status" value="1"/>
</dbReference>
<dbReference type="HAMAP" id="MF_02065">
    <property type="entry name" value="MltG"/>
    <property type="match status" value="1"/>
</dbReference>
<dbReference type="InterPro" id="IPR003770">
    <property type="entry name" value="MLTG-like"/>
</dbReference>
<feature type="site" description="Important for catalytic activity" evidence="7">
    <location>
        <position position="227"/>
    </location>
</feature>
<dbReference type="GO" id="GO:0005886">
    <property type="term" value="C:plasma membrane"/>
    <property type="evidence" value="ECO:0007669"/>
    <property type="project" value="UniProtKB-SubCell"/>
</dbReference>
<protein>
    <recommendedName>
        <fullName evidence="7">Endolytic murein transglycosylase</fullName>
        <ecNumber evidence="7">4.2.2.29</ecNumber>
    </recommendedName>
    <alternativeName>
        <fullName evidence="7">Peptidoglycan lytic transglycosylase</fullName>
    </alternativeName>
    <alternativeName>
        <fullName evidence="7">Peptidoglycan polymerization terminase</fullName>
    </alternativeName>
</protein>
<evidence type="ECO:0000256" key="2">
    <source>
        <dbReference type="ARBA" id="ARBA00022692"/>
    </source>
</evidence>
<dbReference type="AlphaFoldDB" id="A0A968KTF2"/>
<keyword evidence="2 7" id="KW-0812">Transmembrane</keyword>
<evidence type="ECO:0000256" key="5">
    <source>
        <dbReference type="ARBA" id="ARBA00023239"/>
    </source>
</evidence>
<evidence type="ECO:0000256" key="4">
    <source>
        <dbReference type="ARBA" id="ARBA00023136"/>
    </source>
</evidence>
<organism evidence="8 9">
    <name type="scientific">Entomospira nematocerorum</name>
    <dbReference type="NCBI Taxonomy" id="2719987"/>
    <lineage>
        <taxon>Bacteria</taxon>
        <taxon>Pseudomonadati</taxon>
        <taxon>Spirochaetota</taxon>
        <taxon>Spirochaetia</taxon>
        <taxon>Spirochaetales</taxon>
        <taxon>Spirochaetaceae</taxon>
        <taxon>Entomospira</taxon>
    </lineage>
</organism>
<dbReference type="NCBIfam" id="TIGR00247">
    <property type="entry name" value="endolytic transglycosylase MltG"/>
    <property type="match status" value="1"/>
</dbReference>
<evidence type="ECO:0000313" key="9">
    <source>
        <dbReference type="Proteomes" id="UP000752013"/>
    </source>
</evidence>
<evidence type="ECO:0000256" key="7">
    <source>
        <dbReference type="HAMAP-Rule" id="MF_02065"/>
    </source>
</evidence>
<dbReference type="EMBL" id="JAATLK010000001">
    <property type="protein sequence ID" value="NIZ47341.1"/>
    <property type="molecule type" value="Genomic_DNA"/>
</dbReference>
<dbReference type="Pfam" id="PF02618">
    <property type="entry name" value="YceG"/>
    <property type="match status" value="1"/>
</dbReference>
<gene>
    <name evidence="7 8" type="primary">mltG</name>
    <name evidence="8" type="ORF">HCT46_05375</name>
</gene>
<keyword evidence="3 7" id="KW-1133">Transmembrane helix</keyword>
<keyword evidence="6 7" id="KW-0961">Cell wall biogenesis/degradation</keyword>
<dbReference type="Gene3D" id="3.30.160.60">
    <property type="entry name" value="Classic Zinc Finger"/>
    <property type="match status" value="1"/>
</dbReference>
<proteinExistence type="inferred from homology"/>
<comment type="catalytic activity">
    <reaction evidence="7">
        <text>a peptidoglycan chain = a peptidoglycan chain with N-acetyl-1,6-anhydromuramyl-[peptide] at the reducing end + a peptidoglycan chain with N-acetylglucosamine at the non-reducing end.</text>
        <dbReference type="EC" id="4.2.2.29"/>
    </reaction>
</comment>
<evidence type="ECO:0000313" key="8">
    <source>
        <dbReference type="EMBL" id="NIZ47341.1"/>
    </source>
</evidence>
<dbReference type="Gene3D" id="3.30.1490.480">
    <property type="entry name" value="Endolytic murein transglycosylase"/>
    <property type="match status" value="1"/>
</dbReference>
<keyword evidence="9" id="KW-1185">Reference proteome</keyword>
<evidence type="ECO:0000256" key="1">
    <source>
        <dbReference type="ARBA" id="ARBA00022475"/>
    </source>
</evidence>
<dbReference type="PANTHER" id="PTHR30518">
    <property type="entry name" value="ENDOLYTIC MUREIN TRANSGLYCOSYLASE"/>
    <property type="match status" value="1"/>
</dbReference>